<dbReference type="AlphaFoldDB" id="A0A378KDA9"/>
<organism evidence="1 2">
    <name type="scientific">Legionella busanensis</name>
    <dbReference type="NCBI Taxonomy" id="190655"/>
    <lineage>
        <taxon>Bacteria</taxon>
        <taxon>Pseudomonadati</taxon>
        <taxon>Pseudomonadota</taxon>
        <taxon>Gammaproteobacteria</taxon>
        <taxon>Legionellales</taxon>
        <taxon>Legionellaceae</taxon>
        <taxon>Legionella</taxon>
    </lineage>
</organism>
<dbReference type="OrthoDB" id="5654139at2"/>
<gene>
    <name evidence="1" type="ORF">NCTC13316_03364</name>
</gene>
<evidence type="ECO:0000313" key="1">
    <source>
        <dbReference type="EMBL" id="STX81491.1"/>
    </source>
</evidence>
<evidence type="ECO:0000313" key="2">
    <source>
        <dbReference type="Proteomes" id="UP000254794"/>
    </source>
</evidence>
<dbReference type="EMBL" id="UGOD01000005">
    <property type="protein sequence ID" value="STX81491.1"/>
    <property type="molecule type" value="Genomic_DNA"/>
</dbReference>
<dbReference type="Proteomes" id="UP000254794">
    <property type="component" value="Unassembled WGS sequence"/>
</dbReference>
<protein>
    <submittedName>
        <fullName evidence="1">Uncharacterized protein</fullName>
    </submittedName>
</protein>
<accession>A0A378KDA9</accession>
<sequence length="229" mass="25840">MHVVIRNLLAATVVYITHTAFALDAQSKNISLDTCLYKPEIQAERSAELQAIVVSDQEERENFEGKTEEEFVELLKNDLERRQRVGAIFAEGCLQSAQDFAAAALVFQHGDIPDHYYQTFLWAKRAVELGDASQKQLMALGIDRYLVHLGRKQLFGSQAFGEFKETLCYCLEPVEASFPDDLRQDYTGLTLQARFEWVASLNEGRSCGEPAECNHTLKESPKGTIPGFW</sequence>
<reference evidence="1 2" key="1">
    <citation type="submission" date="2018-06" db="EMBL/GenBank/DDBJ databases">
        <authorList>
            <consortium name="Pathogen Informatics"/>
            <person name="Doyle S."/>
        </authorList>
    </citation>
    <scope>NUCLEOTIDE SEQUENCE [LARGE SCALE GENOMIC DNA]</scope>
    <source>
        <strain evidence="1 2">NCTC13316</strain>
    </source>
</reference>
<proteinExistence type="predicted"/>
<keyword evidence="2" id="KW-1185">Reference proteome</keyword>
<dbReference type="RefSeq" id="WP_115332872.1">
    <property type="nucleotide sequence ID" value="NZ_CAAAHP010000008.1"/>
</dbReference>
<name>A0A378KDA9_9GAMM</name>